<protein>
    <submittedName>
        <fullName evidence="1">Uncharacterized protein</fullName>
    </submittedName>
</protein>
<evidence type="ECO:0000313" key="1">
    <source>
        <dbReference type="EMBL" id="KAJ9122969.1"/>
    </source>
</evidence>
<organism evidence="1 2">
    <name type="scientific">Naganishia onofrii</name>
    <dbReference type="NCBI Taxonomy" id="1851511"/>
    <lineage>
        <taxon>Eukaryota</taxon>
        <taxon>Fungi</taxon>
        <taxon>Dikarya</taxon>
        <taxon>Basidiomycota</taxon>
        <taxon>Agaricomycotina</taxon>
        <taxon>Tremellomycetes</taxon>
        <taxon>Filobasidiales</taxon>
        <taxon>Filobasidiaceae</taxon>
        <taxon>Naganishia</taxon>
    </lineage>
</organism>
<proteinExistence type="predicted"/>
<gene>
    <name evidence="1" type="ORF">QFC24_004007</name>
</gene>
<keyword evidence="2" id="KW-1185">Reference proteome</keyword>
<name>A0ACC2XHV8_9TREE</name>
<dbReference type="Proteomes" id="UP001234202">
    <property type="component" value="Unassembled WGS sequence"/>
</dbReference>
<comment type="caution">
    <text evidence="1">The sequence shown here is derived from an EMBL/GenBank/DDBJ whole genome shotgun (WGS) entry which is preliminary data.</text>
</comment>
<dbReference type="EMBL" id="JASBWV010000013">
    <property type="protein sequence ID" value="KAJ9122969.1"/>
    <property type="molecule type" value="Genomic_DNA"/>
</dbReference>
<accession>A0ACC2XHV8</accession>
<sequence>MTNITQLPQQQQQIPQQPGPSALPTTQTTVPTTNTPTPAGNPPPSAAAAAAPRTALINVDVDLDPWETAFTHDFAGLSDDAVFRAITRPPRLVSIPGLGPGPGAEGADAAAAVGDDDGDGDSEAWWGIPKAVEGKCSASLTVRAFSAPPRYPSSPCAAFGFFPFVRRLTAVQAVPRLVPL</sequence>
<reference evidence="1" key="1">
    <citation type="submission" date="2023-04" db="EMBL/GenBank/DDBJ databases">
        <title>Draft Genome sequencing of Naganishia species isolated from polar environments using Oxford Nanopore Technology.</title>
        <authorList>
            <person name="Leo P."/>
            <person name="Venkateswaran K."/>
        </authorList>
    </citation>
    <scope>NUCLEOTIDE SEQUENCE</scope>
    <source>
        <strain evidence="1">DBVPG 5303</strain>
    </source>
</reference>
<evidence type="ECO:0000313" key="2">
    <source>
        <dbReference type="Proteomes" id="UP001234202"/>
    </source>
</evidence>